<dbReference type="Proteomes" id="UP000507470">
    <property type="component" value="Unassembled WGS sequence"/>
</dbReference>
<dbReference type="Gene3D" id="3.80.10.10">
    <property type="entry name" value="Ribonuclease Inhibitor"/>
    <property type="match status" value="1"/>
</dbReference>
<reference evidence="1 2" key="1">
    <citation type="submission" date="2020-06" db="EMBL/GenBank/DDBJ databases">
        <authorList>
            <person name="Li R."/>
            <person name="Bekaert M."/>
        </authorList>
    </citation>
    <scope>NUCLEOTIDE SEQUENCE [LARGE SCALE GENOMIC DNA]</scope>
    <source>
        <strain evidence="2">wild</strain>
    </source>
</reference>
<dbReference type="OrthoDB" id="676979at2759"/>
<organism evidence="1 2">
    <name type="scientific">Mytilus coruscus</name>
    <name type="common">Sea mussel</name>
    <dbReference type="NCBI Taxonomy" id="42192"/>
    <lineage>
        <taxon>Eukaryota</taxon>
        <taxon>Metazoa</taxon>
        <taxon>Spiralia</taxon>
        <taxon>Lophotrochozoa</taxon>
        <taxon>Mollusca</taxon>
        <taxon>Bivalvia</taxon>
        <taxon>Autobranchia</taxon>
        <taxon>Pteriomorphia</taxon>
        <taxon>Mytilida</taxon>
        <taxon>Mytiloidea</taxon>
        <taxon>Mytilidae</taxon>
        <taxon>Mytilinae</taxon>
        <taxon>Mytilus</taxon>
    </lineage>
</organism>
<dbReference type="InterPro" id="IPR032675">
    <property type="entry name" value="LRR_dom_sf"/>
</dbReference>
<evidence type="ECO:0000313" key="2">
    <source>
        <dbReference type="Proteomes" id="UP000507470"/>
    </source>
</evidence>
<dbReference type="SUPFAM" id="SSF52058">
    <property type="entry name" value="L domain-like"/>
    <property type="match status" value="1"/>
</dbReference>
<accession>A0A6J8E532</accession>
<proteinExistence type="predicted"/>
<keyword evidence="2" id="KW-1185">Reference proteome</keyword>
<protein>
    <submittedName>
        <fullName evidence="1">Uncharacterized protein</fullName>
    </submittedName>
</protein>
<sequence>MGSYTYRSPDGMKDLWCNEHSTCYTLDNSKHGFEYINQCLSCEAVPEWEIPLPNITYLSIDVEIRNAIGTESVLLINQEFNSTTYFRFVHSHGYLKQLPRNIYKFNIVLIDVSFNLFEDIGKISCLQNLDTLKMNENRITFVSNKTFSEMPNLRTNILHFYLNTNNLRQLDVGNVLVPNNTICKVSYKNNKYPIKIFNIKNFNPKESDTFLCGNIDFTNVRLNIHPYMVLGTSSVELVRYARCGKLEYRGAKYDCDCSAAEFFNLEYSEFNRFFGNLLTSSTCQDPEPLQGIHYKRLFL</sequence>
<name>A0A6J8E532_MYTCO</name>
<gene>
    <name evidence="1" type="ORF">MCOR_48268</name>
</gene>
<dbReference type="AlphaFoldDB" id="A0A6J8E532"/>
<evidence type="ECO:0000313" key="1">
    <source>
        <dbReference type="EMBL" id="CAC5415580.1"/>
    </source>
</evidence>
<dbReference type="EMBL" id="CACVKT020008449">
    <property type="protein sequence ID" value="CAC5415580.1"/>
    <property type="molecule type" value="Genomic_DNA"/>
</dbReference>